<evidence type="ECO:0000256" key="2">
    <source>
        <dbReference type="ARBA" id="ARBA00022692"/>
    </source>
</evidence>
<dbReference type="GO" id="GO:0071555">
    <property type="term" value="P:cell wall organization"/>
    <property type="evidence" value="ECO:0007669"/>
    <property type="project" value="UniProtKB-KW"/>
</dbReference>
<dbReference type="Pfam" id="PF03816">
    <property type="entry name" value="LytR_cpsA_psr"/>
    <property type="match status" value="1"/>
</dbReference>
<evidence type="ECO:0000256" key="1">
    <source>
        <dbReference type="ARBA" id="ARBA00006068"/>
    </source>
</evidence>
<comment type="similarity">
    <text evidence="1">Belongs to the LytR/CpsA/Psr (LCP) family.</text>
</comment>
<feature type="domain" description="Cell envelope-related transcriptional attenuator" evidence="6">
    <location>
        <begin position="86"/>
        <end position="227"/>
    </location>
</feature>
<evidence type="ECO:0000313" key="7">
    <source>
        <dbReference type="EMBL" id="SEA99600.1"/>
    </source>
</evidence>
<keyword evidence="3" id="KW-0735">Signal-anchor</keyword>
<organism evidence="7 8">
    <name type="scientific">Thalassobacillus cyri</name>
    <dbReference type="NCBI Taxonomy" id="571932"/>
    <lineage>
        <taxon>Bacteria</taxon>
        <taxon>Bacillati</taxon>
        <taxon>Bacillota</taxon>
        <taxon>Bacilli</taxon>
        <taxon>Bacillales</taxon>
        <taxon>Bacillaceae</taxon>
        <taxon>Thalassobacillus</taxon>
    </lineage>
</organism>
<dbReference type="InterPro" id="IPR050922">
    <property type="entry name" value="LytR/CpsA/Psr_CW_biosynth"/>
</dbReference>
<keyword evidence="5" id="KW-0472">Membrane</keyword>
<keyword evidence="4 5" id="KW-1133">Transmembrane helix</keyword>
<evidence type="ECO:0000256" key="3">
    <source>
        <dbReference type="ARBA" id="ARBA00022968"/>
    </source>
</evidence>
<accession>A0A1H4FS05</accession>
<dbReference type="PANTHER" id="PTHR33392:SF6">
    <property type="entry name" value="POLYISOPRENYL-TEICHOIC ACID--PEPTIDOGLYCAN TEICHOIC ACID TRANSFERASE TAGU"/>
    <property type="match status" value="1"/>
</dbReference>
<keyword evidence="8" id="KW-1185">Reference proteome</keyword>
<sequence length="308" mass="35014">MKQQWKDLNRKRKWLLVVGMSMLVIIGGMSAYLLFLYQKVHHTVSGELFEPVTAIDSQESKHKMNEDDPLNFLLLGIDEREADVGRPDTIIVMNIDPKKEKMHLISIPRDTMAWIPGHGSYDKVNHSYTFGGVDMTINTVEELLDIELDYYATMNMAGLKQMVDAVGGVQVVNEFPFVQGGFDYPKGPQTLSGEQALAYVRMRDEDPKGDIGRNHRQREVVEGLMAQGLSLHAVVNLDGIFNVLAENMETNLTLDELRTLAVHYRSGLENINMYQIEGKDSYVNDIYYLQVSPEEITKVNRMISKQEL</sequence>
<dbReference type="Proteomes" id="UP000198584">
    <property type="component" value="Unassembled WGS sequence"/>
</dbReference>
<dbReference type="RefSeq" id="WP_093045663.1">
    <property type="nucleotide sequence ID" value="NZ_FNQR01000012.1"/>
</dbReference>
<dbReference type="STRING" id="571932.SAMN05421743_11271"/>
<protein>
    <submittedName>
        <fullName evidence="7">Cell envelope-related function transcriptional attenuator common domain-containing protein</fullName>
    </submittedName>
</protein>
<dbReference type="OrthoDB" id="27330at2"/>
<reference evidence="7 8" key="1">
    <citation type="submission" date="2016-10" db="EMBL/GenBank/DDBJ databases">
        <authorList>
            <person name="de Groot N.N."/>
        </authorList>
    </citation>
    <scope>NUCLEOTIDE SEQUENCE [LARGE SCALE GENOMIC DNA]</scope>
    <source>
        <strain evidence="7 8">CCM7597</strain>
    </source>
</reference>
<dbReference type="NCBIfam" id="TIGR00350">
    <property type="entry name" value="lytR_cpsA_psr"/>
    <property type="match status" value="1"/>
</dbReference>
<feature type="transmembrane region" description="Helical" evidence="5">
    <location>
        <begin position="14"/>
        <end position="37"/>
    </location>
</feature>
<keyword evidence="2 5" id="KW-0812">Transmembrane</keyword>
<name>A0A1H4FS05_9BACI</name>
<evidence type="ECO:0000259" key="6">
    <source>
        <dbReference type="Pfam" id="PF03816"/>
    </source>
</evidence>
<dbReference type="EMBL" id="FNQR01000012">
    <property type="protein sequence ID" value="SEA99600.1"/>
    <property type="molecule type" value="Genomic_DNA"/>
</dbReference>
<dbReference type="PANTHER" id="PTHR33392">
    <property type="entry name" value="POLYISOPRENYL-TEICHOIC ACID--PEPTIDOGLYCAN TEICHOIC ACID TRANSFERASE TAGU"/>
    <property type="match status" value="1"/>
</dbReference>
<dbReference type="Gene3D" id="3.40.630.190">
    <property type="entry name" value="LCP protein"/>
    <property type="match status" value="1"/>
</dbReference>
<dbReference type="InterPro" id="IPR004474">
    <property type="entry name" value="LytR_CpsA_psr"/>
</dbReference>
<evidence type="ECO:0000256" key="5">
    <source>
        <dbReference type="SAM" id="Phobius"/>
    </source>
</evidence>
<dbReference type="AlphaFoldDB" id="A0A1H4FS05"/>
<proteinExistence type="inferred from homology"/>
<gene>
    <name evidence="7" type="ORF">SAMN05421743_11271</name>
</gene>
<evidence type="ECO:0000313" key="8">
    <source>
        <dbReference type="Proteomes" id="UP000198584"/>
    </source>
</evidence>
<evidence type="ECO:0000256" key="4">
    <source>
        <dbReference type="ARBA" id="ARBA00022989"/>
    </source>
</evidence>